<dbReference type="GO" id="GO:0010181">
    <property type="term" value="F:FMN binding"/>
    <property type="evidence" value="ECO:0007669"/>
    <property type="project" value="InterPro"/>
</dbReference>
<accession>A0A1M4SMF6</accession>
<dbReference type="CDD" id="cd02932">
    <property type="entry name" value="OYE_YqiM_FMN"/>
    <property type="match status" value="1"/>
</dbReference>
<evidence type="ECO:0000313" key="7">
    <source>
        <dbReference type="EMBL" id="SHE33375.1"/>
    </source>
</evidence>
<proteinExistence type="predicted"/>
<keyword evidence="8" id="KW-1185">Reference proteome</keyword>
<dbReference type="PANTHER" id="PTHR43303:SF4">
    <property type="entry name" value="NADPH DEHYDROGENASE C23G7.10C-RELATED"/>
    <property type="match status" value="1"/>
</dbReference>
<evidence type="ECO:0000256" key="3">
    <source>
        <dbReference type="ARBA" id="ARBA00022643"/>
    </source>
</evidence>
<dbReference type="STRING" id="1121256.SAMN02746089_00076"/>
<protein>
    <submittedName>
        <fullName evidence="7">NADPH2 dehydrogenase</fullName>
    </submittedName>
</protein>
<dbReference type="AlphaFoldDB" id="A0A1M4SMF6"/>
<dbReference type="GO" id="GO:0050661">
    <property type="term" value="F:NADP binding"/>
    <property type="evidence" value="ECO:0007669"/>
    <property type="project" value="InterPro"/>
</dbReference>
<feature type="domain" description="NADH:flavin oxidoreductase/NADH oxidase N-terminal" evidence="6">
    <location>
        <begin position="4"/>
        <end position="319"/>
    </location>
</feature>
<dbReference type="NCBIfam" id="NF010047">
    <property type="entry name" value="PRK13523.1"/>
    <property type="match status" value="1"/>
</dbReference>
<name>A0A1M4SMF6_9THEO</name>
<sequence length="338" mass="37752">MSLLYTPIKIKDVLMRNRVMMSPMCMYSASADGMPNDWHLVHYATRAVGGVGLIMQEATAVESRGRITDRDLGIWNDEQVQELKKIVSLCKGHGAAMGIQLAHAGRKCEVATEDVVAPSPIKAGENYKMPRELSVDDIRCIVTSFGMAAKRADEAGYDIVEIHAAHGYLIHEFLSPLSNKRTDQYGGSLENRVRFLNEIIDEVRKYWPDNKPLFVRVSADDYIPGGINIDMMVDIVNQIKDRVDAIDVSSGGLLSAHIDVYPGYQIKYAQEIKSRCNIKTVAVGLITAPEMAEEIVSNERADMVALGRELLRNPYWVLQSAGRLHTDVSWPVQYERAK</sequence>
<dbReference type="Gene3D" id="3.20.20.70">
    <property type="entry name" value="Aldolase class I"/>
    <property type="match status" value="1"/>
</dbReference>
<dbReference type="GO" id="GO:0003959">
    <property type="term" value="F:NADPH dehydrogenase activity"/>
    <property type="evidence" value="ECO:0007669"/>
    <property type="project" value="InterPro"/>
</dbReference>
<evidence type="ECO:0000256" key="1">
    <source>
        <dbReference type="ARBA" id="ARBA00001917"/>
    </source>
</evidence>
<reference evidence="7 8" key="1">
    <citation type="submission" date="2016-11" db="EMBL/GenBank/DDBJ databases">
        <authorList>
            <person name="Jaros S."/>
            <person name="Januszkiewicz K."/>
            <person name="Wedrychowicz H."/>
        </authorList>
    </citation>
    <scope>NUCLEOTIDE SEQUENCE [LARGE SCALE GENOMIC DNA]</scope>
    <source>
        <strain evidence="7 8">DSM 17918</strain>
    </source>
</reference>
<dbReference type="InterPro" id="IPR013785">
    <property type="entry name" value="Aldolase_TIM"/>
</dbReference>
<evidence type="ECO:0000256" key="4">
    <source>
        <dbReference type="ARBA" id="ARBA00022857"/>
    </source>
</evidence>
<keyword evidence="2" id="KW-0285">Flavoprotein</keyword>
<comment type="cofactor">
    <cofactor evidence="1">
        <name>FMN</name>
        <dbReference type="ChEBI" id="CHEBI:58210"/>
    </cofactor>
</comment>
<dbReference type="RefSeq" id="WP_073341111.1">
    <property type="nucleotide sequence ID" value="NZ_FQVH01000001.1"/>
</dbReference>
<dbReference type="Proteomes" id="UP000184088">
    <property type="component" value="Unassembled WGS sequence"/>
</dbReference>
<dbReference type="SUPFAM" id="SSF51395">
    <property type="entry name" value="FMN-linked oxidoreductases"/>
    <property type="match status" value="1"/>
</dbReference>
<dbReference type="InterPro" id="IPR044152">
    <property type="entry name" value="YqjM-like"/>
</dbReference>
<keyword evidence="3" id="KW-0288">FMN</keyword>
<evidence type="ECO:0000256" key="2">
    <source>
        <dbReference type="ARBA" id="ARBA00022630"/>
    </source>
</evidence>
<evidence type="ECO:0000313" key="8">
    <source>
        <dbReference type="Proteomes" id="UP000184088"/>
    </source>
</evidence>
<dbReference type="InterPro" id="IPR001155">
    <property type="entry name" value="OxRdtase_FMN_N"/>
</dbReference>
<organism evidence="7 8">
    <name type="scientific">Caldanaerobius fijiensis DSM 17918</name>
    <dbReference type="NCBI Taxonomy" id="1121256"/>
    <lineage>
        <taxon>Bacteria</taxon>
        <taxon>Bacillati</taxon>
        <taxon>Bacillota</taxon>
        <taxon>Clostridia</taxon>
        <taxon>Thermoanaerobacterales</taxon>
        <taxon>Thermoanaerobacteraceae</taxon>
        <taxon>Caldanaerobius</taxon>
    </lineage>
</organism>
<evidence type="ECO:0000259" key="6">
    <source>
        <dbReference type="Pfam" id="PF00724"/>
    </source>
</evidence>
<dbReference type="PANTHER" id="PTHR43303">
    <property type="entry name" value="NADPH DEHYDROGENASE C23G7.10C-RELATED"/>
    <property type="match status" value="1"/>
</dbReference>
<dbReference type="OrthoDB" id="9772736at2"/>
<evidence type="ECO:0000256" key="5">
    <source>
        <dbReference type="ARBA" id="ARBA00023002"/>
    </source>
</evidence>
<dbReference type="EMBL" id="FQVH01000001">
    <property type="protein sequence ID" value="SHE33375.1"/>
    <property type="molecule type" value="Genomic_DNA"/>
</dbReference>
<keyword evidence="5" id="KW-0560">Oxidoreductase</keyword>
<dbReference type="Pfam" id="PF00724">
    <property type="entry name" value="Oxidored_FMN"/>
    <property type="match status" value="1"/>
</dbReference>
<keyword evidence="4" id="KW-0521">NADP</keyword>
<gene>
    <name evidence="7" type="ORF">SAMN02746089_00076</name>
</gene>